<keyword evidence="3" id="KW-1185">Reference proteome</keyword>
<proteinExistence type="predicted"/>
<dbReference type="EMBL" id="JARBHB010000007">
    <property type="protein sequence ID" value="KAJ8879110.1"/>
    <property type="molecule type" value="Genomic_DNA"/>
</dbReference>
<dbReference type="Proteomes" id="UP001159363">
    <property type="component" value="Chromosome 6"/>
</dbReference>
<sequence length="331" mass="36577">MRSYAPMYYHFRPVFSVPIFQQVNTQAHVVPVAQVCLRHVQTLPWSARSLDVFPLEHAWDQLKRQQSPCHSTRDSEHTVQQLWARLPQDNFWHLLDSMPDPVAACIAVRGDVQERVGIDQSCNKEPSQHSPGAISENHGKQIGMAGPGFELGPCRMRFQSFAAVSPPSVSAHHMKQRWIARAGKREIPEKIRPLAASSGTISTCKNPRGDPIRLADLNNEVLRSGYEVTLECKSRGNGKFPRKPADQLHRSARLPHAKSGSGPAENRGGGGTVAEWLACPPPTTVNRAQSPAGSQDFLKWESCRTMRFVGGSSPGSLASPALSFRRRSILT</sequence>
<dbReference type="InterPro" id="IPR036397">
    <property type="entry name" value="RNaseH_sf"/>
</dbReference>
<accession>A0ABQ9H499</accession>
<feature type="region of interest" description="Disordered" evidence="1">
    <location>
        <begin position="235"/>
        <end position="271"/>
    </location>
</feature>
<reference evidence="2 3" key="1">
    <citation type="submission" date="2023-02" db="EMBL/GenBank/DDBJ databases">
        <title>LHISI_Scaffold_Assembly.</title>
        <authorList>
            <person name="Stuart O.P."/>
            <person name="Cleave R."/>
            <person name="Magrath M.J.L."/>
            <person name="Mikheyev A.S."/>
        </authorList>
    </citation>
    <scope>NUCLEOTIDE SEQUENCE [LARGE SCALE GENOMIC DNA]</scope>
    <source>
        <strain evidence="2">Daus_M_001</strain>
        <tissue evidence="2">Leg muscle</tissue>
    </source>
</reference>
<comment type="caution">
    <text evidence="2">The sequence shown here is derived from an EMBL/GenBank/DDBJ whole genome shotgun (WGS) entry which is preliminary data.</text>
</comment>
<name>A0ABQ9H499_9NEOP</name>
<gene>
    <name evidence="2" type="ORF">PR048_019716</name>
</gene>
<evidence type="ECO:0000313" key="2">
    <source>
        <dbReference type="EMBL" id="KAJ8879110.1"/>
    </source>
</evidence>
<evidence type="ECO:0000256" key="1">
    <source>
        <dbReference type="SAM" id="MobiDB-lite"/>
    </source>
</evidence>
<evidence type="ECO:0000313" key="3">
    <source>
        <dbReference type="Proteomes" id="UP001159363"/>
    </source>
</evidence>
<organism evidence="2 3">
    <name type="scientific">Dryococelus australis</name>
    <dbReference type="NCBI Taxonomy" id="614101"/>
    <lineage>
        <taxon>Eukaryota</taxon>
        <taxon>Metazoa</taxon>
        <taxon>Ecdysozoa</taxon>
        <taxon>Arthropoda</taxon>
        <taxon>Hexapoda</taxon>
        <taxon>Insecta</taxon>
        <taxon>Pterygota</taxon>
        <taxon>Neoptera</taxon>
        <taxon>Polyneoptera</taxon>
        <taxon>Phasmatodea</taxon>
        <taxon>Verophasmatodea</taxon>
        <taxon>Anareolatae</taxon>
        <taxon>Phasmatidae</taxon>
        <taxon>Eurycanthinae</taxon>
        <taxon>Dryococelus</taxon>
    </lineage>
</organism>
<dbReference type="Gene3D" id="3.30.420.10">
    <property type="entry name" value="Ribonuclease H-like superfamily/Ribonuclease H"/>
    <property type="match status" value="1"/>
</dbReference>
<protein>
    <submittedName>
        <fullName evidence="2">Uncharacterized protein</fullName>
    </submittedName>
</protein>